<dbReference type="Gene3D" id="1.10.357.10">
    <property type="entry name" value="Tetracycline Repressor, domain 2"/>
    <property type="match status" value="1"/>
</dbReference>
<dbReference type="PROSITE" id="PS50977">
    <property type="entry name" value="HTH_TETR_2"/>
    <property type="match status" value="1"/>
</dbReference>
<dbReference type="OrthoDB" id="2356263at2"/>
<evidence type="ECO:0000313" key="4">
    <source>
        <dbReference type="EMBL" id="RJF89306.1"/>
    </source>
</evidence>
<dbReference type="PANTHER" id="PTHR30055:SF226">
    <property type="entry name" value="HTH-TYPE TRANSCRIPTIONAL REGULATOR PKSA"/>
    <property type="match status" value="1"/>
</dbReference>
<dbReference type="SUPFAM" id="SSF48498">
    <property type="entry name" value="Tetracyclin repressor-like, C-terminal domain"/>
    <property type="match status" value="1"/>
</dbReference>
<dbReference type="GO" id="GO:0003700">
    <property type="term" value="F:DNA-binding transcription factor activity"/>
    <property type="evidence" value="ECO:0007669"/>
    <property type="project" value="TreeGrafter"/>
</dbReference>
<gene>
    <name evidence="4" type="ORF">D3874_21955</name>
</gene>
<sequence>MTAIPRKRGRPAKSREVVPEELLRQAFNMFAKEGFEAASLRKLAADSGVDFTLFRHYFGTKDQLWRAAVVAELTPLAEQLLQVLKSPQKELGVVDALRQNITAALLLAIADRDRAGVLFKEPGDAERRDWLYSTFVAPYQAQVDEAFKAALEQKLIRPVPFESLHAMIIGVARMMVDPGMMSPRMAPLLKDKRKLKAYVEGAVAVLFEGLQAK</sequence>
<feature type="domain" description="HTH tetR-type" evidence="3">
    <location>
        <begin position="16"/>
        <end position="76"/>
    </location>
</feature>
<reference evidence="4 5" key="1">
    <citation type="submission" date="2018-09" db="EMBL/GenBank/DDBJ databases">
        <authorList>
            <person name="Zhu H."/>
        </authorList>
    </citation>
    <scope>NUCLEOTIDE SEQUENCE [LARGE SCALE GENOMIC DNA]</scope>
    <source>
        <strain evidence="4 5">K1W22B-8</strain>
    </source>
</reference>
<dbReference type="EMBL" id="QYUK01000011">
    <property type="protein sequence ID" value="RJF89306.1"/>
    <property type="molecule type" value="Genomic_DNA"/>
</dbReference>
<evidence type="ECO:0000256" key="2">
    <source>
        <dbReference type="PROSITE-ProRule" id="PRU00335"/>
    </source>
</evidence>
<dbReference type="InterPro" id="IPR001647">
    <property type="entry name" value="HTH_TetR"/>
</dbReference>
<dbReference type="Pfam" id="PF00440">
    <property type="entry name" value="TetR_N"/>
    <property type="match status" value="1"/>
</dbReference>
<dbReference type="InterPro" id="IPR050109">
    <property type="entry name" value="HTH-type_TetR-like_transc_reg"/>
</dbReference>
<organism evidence="4 5">
    <name type="scientific">Oleomonas cavernae</name>
    <dbReference type="NCBI Taxonomy" id="2320859"/>
    <lineage>
        <taxon>Bacteria</taxon>
        <taxon>Pseudomonadati</taxon>
        <taxon>Pseudomonadota</taxon>
        <taxon>Alphaproteobacteria</taxon>
        <taxon>Acetobacterales</taxon>
        <taxon>Acetobacteraceae</taxon>
        <taxon>Oleomonas</taxon>
    </lineage>
</organism>
<dbReference type="InterPro" id="IPR036271">
    <property type="entry name" value="Tet_transcr_reg_TetR-rel_C_sf"/>
</dbReference>
<keyword evidence="1 2" id="KW-0238">DNA-binding</keyword>
<evidence type="ECO:0000259" key="3">
    <source>
        <dbReference type="PROSITE" id="PS50977"/>
    </source>
</evidence>
<dbReference type="PANTHER" id="PTHR30055">
    <property type="entry name" value="HTH-TYPE TRANSCRIPTIONAL REGULATOR RUTR"/>
    <property type="match status" value="1"/>
</dbReference>
<evidence type="ECO:0000256" key="1">
    <source>
        <dbReference type="ARBA" id="ARBA00023125"/>
    </source>
</evidence>
<comment type="caution">
    <text evidence="4">The sequence shown here is derived from an EMBL/GenBank/DDBJ whole genome shotgun (WGS) entry which is preliminary data.</text>
</comment>
<feature type="DNA-binding region" description="H-T-H motif" evidence="2">
    <location>
        <begin position="39"/>
        <end position="58"/>
    </location>
</feature>
<name>A0A418WGY4_9PROT</name>
<dbReference type="GO" id="GO:0000976">
    <property type="term" value="F:transcription cis-regulatory region binding"/>
    <property type="evidence" value="ECO:0007669"/>
    <property type="project" value="TreeGrafter"/>
</dbReference>
<keyword evidence="5" id="KW-1185">Reference proteome</keyword>
<dbReference type="Proteomes" id="UP000284605">
    <property type="component" value="Unassembled WGS sequence"/>
</dbReference>
<evidence type="ECO:0000313" key="5">
    <source>
        <dbReference type="Proteomes" id="UP000284605"/>
    </source>
</evidence>
<proteinExistence type="predicted"/>
<accession>A0A418WGY4</accession>
<dbReference type="RefSeq" id="WP_147385786.1">
    <property type="nucleotide sequence ID" value="NZ_QYUK01000011.1"/>
</dbReference>
<dbReference type="AlphaFoldDB" id="A0A418WGY4"/>
<dbReference type="SUPFAM" id="SSF46689">
    <property type="entry name" value="Homeodomain-like"/>
    <property type="match status" value="1"/>
</dbReference>
<dbReference type="InterPro" id="IPR009057">
    <property type="entry name" value="Homeodomain-like_sf"/>
</dbReference>
<protein>
    <submittedName>
        <fullName evidence="4">TetR/AcrR family transcriptional regulator</fullName>
    </submittedName>
</protein>